<keyword evidence="2" id="KW-1185">Reference proteome</keyword>
<dbReference type="Proteomes" id="UP000233365">
    <property type="component" value="Unassembled WGS sequence"/>
</dbReference>
<reference evidence="1 2" key="1">
    <citation type="submission" date="2017-11" db="EMBL/GenBank/DDBJ databases">
        <title>Biodiversity and function of Thalassospira species in the particle-attached aromatic-hydrocarbon-degrading consortia from the surface seawater of the China South Sea.</title>
        <authorList>
            <person name="Dong C."/>
            <person name="Liu R."/>
            <person name="Shao Z."/>
        </authorList>
    </citation>
    <scope>NUCLEOTIDE SEQUENCE [LARGE SCALE GENOMIC DNA]</scope>
    <source>
        <strain evidence="1 2">139Z-12</strain>
    </source>
</reference>
<sequence>MIKHPPYPTRPTFRASFRTTFTAILTVLIVLWSGGPSAVAQQTGSVPTDGDIRDELQRFGNIDLFVFSDRAAFLARMDETLGLANIKDPDKTFAKLPRSPFTVTGQQNGRQIATCQIFVPENVTPQSGNEIFAELMRGWFGKRLSYGTDPAVTYRWLIYHEIRHCQPDHFGGDDIESHRDERDADLFALDQIATGQNRDGLIADIIAFRMITSALFADRSHMTGLSVRYALDPTSDGKSITTDQEVAAFLATRRMIGAHAKAIAANVTPTNLELVRAITELRTAAEAGTLTPVIAHAPEILIGLDDAIAHFAPTLHARVATKR</sequence>
<accession>A0ABX4RDK7</accession>
<evidence type="ECO:0000313" key="2">
    <source>
        <dbReference type="Proteomes" id="UP000233365"/>
    </source>
</evidence>
<dbReference type="EMBL" id="PGTS01000001">
    <property type="protein sequence ID" value="PKR52342.1"/>
    <property type="molecule type" value="Genomic_DNA"/>
</dbReference>
<organism evidence="1 2">
    <name type="scientific">Thalassospira povalilytica</name>
    <dbReference type="NCBI Taxonomy" id="732237"/>
    <lineage>
        <taxon>Bacteria</taxon>
        <taxon>Pseudomonadati</taxon>
        <taxon>Pseudomonadota</taxon>
        <taxon>Alphaproteobacteria</taxon>
        <taxon>Rhodospirillales</taxon>
        <taxon>Thalassospiraceae</taxon>
        <taxon>Thalassospira</taxon>
    </lineage>
</organism>
<proteinExistence type="predicted"/>
<protein>
    <submittedName>
        <fullName evidence="1">Uncharacterized protein</fullName>
    </submittedName>
</protein>
<name>A0ABX4RDK7_9PROT</name>
<evidence type="ECO:0000313" key="1">
    <source>
        <dbReference type="EMBL" id="PKR52342.1"/>
    </source>
</evidence>
<comment type="caution">
    <text evidence="1">The sequence shown here is derived from an EMBL/GenBank/DDBJ whole genome shotgun (WGS) entry which is preliminary data.</text>
</comment>
<gene>
    <name evidence="1" type="ORF">CU041_01670</name>
</gene>